<sequence length="63" mass="6983">MRYAAEDCPVNRMKDRDAGAWDAQALCGLFQCPGCGLTPDHPLMTGERGGMEEVPPEDWEIPF</sequence>
<reference evidence="2 3" key="1">
    <citation type="submission" date="2015-09" db="EMBL/GenBank/DDBJ databases">
        <authorList>
            <consortium name="Pathogen Informatics"/>
        </authorList>
    </citation>
    <scope>NUCLEOTIDE SEQUENCE [LARGE SCALE GENOMIC DNA]</scope>
    <source>
        <strain evidence="2 3">2789STDY5608823</strain>
    </source>
</reference>
<proteinExistence type="predicted"/>
<dbReference type="EMBL" id="CYYP01000020">
    <property type="protein sequence ID" value="CUO55232.1"/>
    <property type="molecule type" value="Genomic_DNA"/>
</dbReference>
<protein>
    <submittedName>
        <fullName evidence="2">Uncharacterized protein</fullName>
    </submittedName>
</protein>
<evidence type="ECO:0000313" key="3">
    <source>
        <dbReference type="Proteomes" id="UP000095468"/>
    </source>
</evidence>
<feature type="region of interest" description="Disordered" evidence="1">
    <location>
        <begin position="43"/>
        <end position="63"/>
    </location>
</feature>
<dbReference type="AlphaFoldDB" id="A0A174FY52"/>
<evidence type="ECO:0000313" key="2">
    <source>
        <dbReference type="EMBL" id="CUO55232.1"/>
    </source>
</evidence>
<organism evidence="2 3">
    <name type="scientific">Collinsella aerofaciens</name>
    <dbReference type="NCBI Taxonomy" id="74426"/>
    <lineage>
        <taxon>Bacteria</taxon>
        <taxon>Bacillati</taxon>
        <taxon>Actinomycetota</taxon>
        <taxon>Coriobacteriia</taxon>
        <taxon>Coriobacteriales</taxon>
        <taxon>Coriobacteriaceae</taxon>
        <taxon>Collinsella</taxon>
    </lineage>
</organism>
<gene>
    <name evidence="2" type="ORF">ERS852381_01823</name>
</gene>
<accession>A0A174FY52</accession>
<evidence type="ECO:0000256" key="1">
    <source>
        <dbReference type="SAM" id="MobiDB-lite"/>
    </source>
</evidence>
<dbReference type="RefSeq" id="WP_055287498.1">
    <property type="nucleotide sequence ID" value="NZ_CYYP01000020.1"/>
</dbReference>
<feature type="compositionally biased region" description="Acidic residues" evidence="1">
    <location>
        <begin position="54"/>
        <end position="63"/>
    </location>
</feature>
<name>A0A174FY52_9ACTN</name>
<dbReference type="Proteomes" id="UP000095468">
    <property type="component" value="Unassembled WGS sequence"/>
</dbReference>